<organism evidence="2 3">
    <name type="scientific">Pendulispora rubella</name>
    <dbReference type="NCBI Taxonomy" id="2741070"/>
    <lineage>
        <taxon>Bacteria</taxon>
        <taxon>Pseudomonadati</taxon>
        <taxon>Myxococcota</taxon>
        <taxon>Myxococcia</taxon>
        <taxon>Myxococcales</taxon>
        <taxon>Sorangiineae</taxon>
        <taxon>Pendulisporaceae</taxon>
        <taxon>Pendulispora</taxon>
    </lineage>
</organism>
<feature type="compositionally biased region" description="Basic and acidic residues" evidence="1">
    <location>
        <begin position="11"/>
        <end position="23"/>
    </location>
</feature>
<accession>A0ABZ2L388</accession>
<protein>
    <submittedName>
        <fullName evidence="2">Uncharacterized protein</fullName>
    </submittedName>
</protein>
<gene>
    <name evidence="2" type="ORF">LVJ94_51055</name>
</gene>
<dbReference type="EMBL" id="CP089983">
    <property type="protein sequence ID" value="WXB05225.1"/>
    <property type="molecule type" value="Genomic_DNA"/>
</dbReference>
<proteinExistence type="predicted"/>
<evidence type="ECO:0000313" key="2">
    <source>
        <dbReference type="EMBL" id="WXB05225.1"/>
    </source>
</evidence>
<dbReference type="RefSeq" id="WP_394834867.1">
    <property type="nucleotide sequence ID" value="NZ_CP089929.1"/>
</dbReference>
<evidence type="ECO:0000256" key="1">
    <source>
        <dbReference type="SAM" id="MobiDB-lite"/>
    </source>
</evidence>
<name>A0ABZ2L388_9BACT</name>
<evidence type="ECO:0000313" key="3">
    <source>
        <dbReference type="Proteomes" id="UP001374803"/>
    </source>
</evidence>
<reference evidence="2" key="1">
    <citation type="submission" date="2021-12" db="EMBL/GenBank/DDBJ databases">
        <title>Discovery of the Pendulisporaceae a myxobacterial family with distinct sporulation behavior and unique specialized metabolism.</title>
        <authorList>
            <person name="Garcia R."/>
            <person name="Popoff A."/>
            <person name="Bader C.D."/>
            <person name="Loehr J."/>
            <person name="Walesch S."/>
            <person name="Walt C."/>
            <person name="Boldt J."/>
            <person name="Bunk B."/>
            <person name="Haeckl F.J.F.P.J."/>
            <person name="Gunesch A.P."/>
            <person name="Birkelbach J."/>
            <person name="Nuebel U."/>
            <person name="Pietschmann T."/>
            <person name="Bach T."/>
            <person name="Mueller R."/>
        </authorList>
    </citation>
    <scope>NUCLEOTIDE SEQUENCE</scope>
    <source>
        <strain evidence="2">MSr11367</strain>
    </source>
</reference>
<feature type="region of interest" description="Disordered" evidence="1">
    <location>
        <begin position="1"/>
        <end position="44"/>
    </location>
</feature>
<dbReference type="Proteomes" id="UP001374803">
    <property type="component" value="Chromosome"/>
</dbReference>
<keyword evidence="3" id="KW-1185">Reference proteome</keyword>
<sequence>MIAKSLGKSVLQREEGNRQDAKAARIANGNDHKPKEEFMVGSPGDPGALFWRPGGLFFSS</sequence>